<dbReference type="AlphaFoldDB" id="A0A6V8SML3"/>
<dbReference type="EMBL" id="BLZR01000001">
    <property type="protein sequence ID" value="GFP78001.1"/>
    <property type="molecule type" value="Genomic_DNA"/>
</dbReference>
<comment type="function">
    <text evidence="1">May bind long-chain fatty acids, such as palmitate, and may play a role in lipid transport or fatty acid metabolism.</text>
</comment>
<organism evidence="3 4">
    <name type="scientific">Clostridium fungisolvens</name>
    <dbReference type="NCBI Taxonomy" id="1604897"/>
    <lineage>
        <taxon>Bacteria</taxon>
        <taxon>Bacillati</taxon>
        <taxon>Bacillota</taxon>
        <taxon>Clostridia</taxon>
        <taxon>Eubacteriales</taxon>
        <taxon>Clostridiaceae</taxon>
        <taxon>Clostridium</taxon>
    </lineage>
</organism>
<keyword evidence="4" id="KW-1185">Reference proteome</keyword>
<evidence type="ECO:0000313" key="4">
    <source>
        <dbReference type="Proteomes" id="UP000580568"/>
    </source>
</evidence>
<dbReference type="Pfam" id="PF02645">
    <property type="entry name" value="DegV"/>
    <property type="match status" value="1"/>
</dbReference>
<dbReference type="PANTHER" id="PTHR33434:SF3">
    <property type="entry name" value="DEGV DOMAIN-CONTAINING PROTEIN YITS"/>
    <property type="match status" value="1"/>
</dbReference>
<evidence type="ECO:0000256" key="2">
    <source>
        <dbReference type="ARBA" id="ARBA00023121"/>
    </source>
</evidence>
<name>A0A6V8SML3_9CLOT</name>
<proteinExistence type="predicted"/>
<dbReference type="PANTHER" id="PTHR33434">
    <property type="entry name" value="DEGV DOMAIN-CONTAINING PROTEIN DR_1986-RELATED"/>
    <property type="match status" value="1"/>
</dbReference>
<dbReference type="RefSeq" id="WP_183279325.1">
    <property type="nucleotide sequence ID" value="NZ_BLZR01000001.1"/>
</dbReference>
<dbReference type="Gene3D" id="3.30.1180.10">
    <property type="match status" value="1"/>
</dbReference>
<keyword evidence="2" id="KW-0446">Lipid-binding</keyword>
<dbReference type="Proteomes" id="UP000580568">
    <property type="component" value="Unassembled WGS sequence"/>
</dbReference>
<sequence length="280" mass="30976">MQKIALITDSGCDLDTEILNKYNMFFLPLRIIYKDNDYLDRLEISPEELYLSLEKEIPKTSLPDGQFIENTLNQIEAQGYTHAISISISSGLSGTANSLRIIAENHPNLKTYIFDSKTLSMPQGAITLVAAEMIESGSTFEEIIEVLPKLREKTDGYFTLKTLDYLKKGGRIGKVSGTIGEMLNIKPIISINDDGIYFTHSKARGRKQAIGKLREILDEHLSISKCKVWILQGDALDEAKAFLEVVKDLPNITHISISTIGPALGVHAGPGLLGLAIQRE</sequence>
<dbReference type="InterPro" id="IPR043168">
    <property type="entry name" value="DegV_C"/>
</dbReference>
<dbReference type="Gene3D" id="3.40.50.10170">
    <property type="match status" value="1"/>
</dbReference>
<dbReference type="InterPro" id="IPR003797">
    <property type="entry name" value="DegV"/>
</dbReference>
<dbReference type="SUPFAM" id="SSF82549">
    <property type="entry name" value="DAK1/DegV-like"/>
    <property type="match status" value="1"/>
</dbReference>
<accession>A0A6V8SML3</accession>
<comment type="caution">
    <text evidence="3">The sequence shown here is derived from an EMBL/GenBank/DDBJ whole genome shotgun (WGS) entry which is preliminary data.</text>
</comment>
<evidence type="ECO:0000256" key="1">
    <source>
        <dbReference type="ARBA" id="ARBA00003238"/>
    </source>
</evidence>
<protein>
    <submittedName>
        <fullName evidence="3">DegV domain-containing protein</fullName>
    </submittedName>
</protein>
<evidence type="ECO:0000313" key="3">
    <source>
        <dbReference type="EMBL" id="GFP78001.1"/>
    </source>
</evidence>
<dbReference type="PROSITE" id="PS51482">
    <property type="entry name" value="DEGV"/>
    <property type="match status" value="1"/>
</dbReference>
<dbReference type="GO" id="GO:0008289">
    <property type="term" value="F:lipid binding"/>
    <property type="evidence" value="ECO:0007669"/>
    <property type="project" value="UniProtKB-KW"/>
</dbReference>
<reference evidence="3 4" key="1">
    <citation type="submission" date="2020-07" db="EMBL/GenBank/DDBJ databases">
        <title>A new beta-1,3-glucan-decomposing anaerobic bacterium isolated from anoxic soil subjected to biological soil disinfestation.</title>
        <authorList>
            <person name="Ueki A."/>
            <person name="Tonouchi A."/>
        </authorList>
    </citation>
    <scope>NUCLEOTIDE SEQUENCE [LARGE SCALE GENOMIC DNA]</scope>
    <source>
        <strain evidence="3 4">TW1</strain>
    </source>
</reference>
<gene>
    <name evidence="3" type="ORF">bsdtw1_04191</name>
</gene>
<dbReference type="InterPro" id="IPR050270">
    <property type="entry name" value="DegV_domain_contain"/>
</dbReference>
<dbReference type="NCBIfam" id="TIGR00762">
    <property type="entry name" value="DegV"/>
    <property type="match status" value="1"/>
</dbReference>